<dbReference type="EMBL" id="SNRX01000015">
    <property type="protein sequence ID" value="KAA6301675.1"/>
    <property type="molecule type" value="Genomic_DNA"/>
</dbReference>
<gene>
    <name evidence="5" type="ORF">EZS26_002140</name>
</gene>
<dbReference type="InterPro" id="IPR009057">
    <property type="entry name" value="Homeodomain-like_sf"/>
</dbReference>
<keyword evidence="1" id="KW-0805">Transcription regulation</keyword>
<proteinExistence type="predicted"/>
<dbReference type="Pfam" id="PF12833">
    <property type="entry name" value="HTH_18"/>
    <property type="match status" value="1"/>
</dbReference>
<evidence type="ECO:0000256" key="1">
    <source>
        <dbReference type="ARBA" id="ARBA00023015"/>
    </source>
</evidence>
<dbReference type="InterPro" id="IPR020449">
    <property type="entry name" value="Tscrpt_reg_AraC-type_HTH"/>
</dbReference>
<sequence length="300" mass="34639">MKNKGLQRMKSVVNNRASKMEELGKISRIGNDYVLGETKISEAFDASLFKHPYKLNSTVSSLIIKGSAKGKINLIEYQMVAPCLLIIHPDEILQLTECSDDYSAVHIICSKEFVNALSVHIKERLPFYIDIYNNPILNLSDEELHSYKDYFIKAREVVSNADNPFRMETILHLTLFFFYSITYQYRKTKGETAKTIQNPLVNNFLELVRENYKTARSLDFYADKLCVSSKYLTTLVKRKTGTTATDWIEKHIILEAQALLKSTNMTIQQIGEELNFSSQTFFGKFFKRLVGMSPKDYRRM</sequence>
<dbReference type="SUPFAM" id="SSF46689">
    <property type="entry name" value="Homeodomain-like"/>
    <property type="match status" value="1"/>
</dbReference>
<comment type="caution">
    <text evidence="5">The sequence shown here is derived from an EMBL/GenBank/DDBJ whole genome shotgun (WGS) entry which is preliminary data.</text>
</comment>
<dbReference type="AlphaFoldDB" id="A0A5M8NZS8"/>
<dbReference type="InterPro" id="IPR018060">
    <property type="entry name" value="HTH_AraC"/>
</dbReference>
<dbReference type="SMART" id="SM00342">
    <property type="entry name" value="HTH_ARAC"/>
    <property type="match status" value="1"/>
</dbReference>
<accession>A0A5M8NZS8</accession>
<evidence type="ECO:0000256" key="3">
    <source>
        <dbReference type="ARBA" id="ARBA00023163"/>
    </source>
</evidence>
<evidence type="ECO:0000256" key="2">
    <source>
        <dbReference type="ARBA" id="ARBA00023125"/>
    </source>
</evidence>
<dbReference type="Proteomes" id="UP000324575">
    <property type="component" value="Unassembled WGS sequence"/>
</dbReference>
<keyword evidence="3" id="KW-0804">Transcription</keyword>
<evidence type="ECO:0000313" key="5">
    <source>
        <dbReference type="EMBL" id="KAA6301675.1"/>
    </source>
</evidence>
<evidence type="ECO:0000259" key="4">
    <source>
        <dbReference type="PROSITE" id="PS01124"/>
    </source>
</evidence>
<feature type="domain" description="HTH araC/xylS-type" evidence="4">
    <location>
        <begin position="202"/>
        <end position="300"/>
    </location>
</feature>
<protein>
    <submittedName>
        <fullName evidence="5">Arabinose operon regulatory protein</fullName>
    </submittedName>
</protein>
<dbReference type="PRINTS" id="PR00032">
    <property type="entry name" value="HTHARAC"/>
</dbReference>
<dbReference type="GO" id="GO:0003700">
    <property type="term" value="F:DNA-binding transcription factor activity"/>
    <property type="evidence" value="ECO:0007669"/>
    <property type="project" value="InterPro"/>
</dbReference>
<name>A0A5M8NZS8_9BACT</name>
<keyword evidence="2" id="KW-0238">DNA-binding</keyword>
<reference evidence="5 6" key="1">
    <citation type="submission" date="2019-03" db="EMBL/GenBank/DDBJ databases">
        <title>Single cell metagenomics reveals metabolic interactions within the superorganism composed of flagellate Streblomastix strix and complex community of Bacteroidetes bacteria on its surface.</title>
        <authorList>
            <person name="Treitli S.C."/>
            <person name="Kolisko M."/>
            <person name="Husnik F."/>
            <person name="Keeling P."/>
            <person name="Hampl V."/>
        </authorList>
    </citation>
    <scope>NUCLEOTIDE SEQUENCE [LARGE SCALE GENOMIC DNA]</scope>
    <source>
        <strain evidence="5">St1</strain>
    </source>
</reference>
<dbReference type="GO" id="GO:0043565">
    <property type="term" value="F:sequence-specific DNA binding"/>
    <property type="evidence" value="ECO:0007669"/>
    <property type="project" value="InterPro"/>
</dbReference>
<dbReference type="Gene3D" id="1.10.10.60">
    <property type="entry name" value="Homeodomain-like"/>
    <property type="match status" value="1"/>
</dbReference>
<dbReference type="PROSITE" id="PS01124">
    <property type="entry name" value="HTH_ARAC_FAMILY_2"/>
    <property type="match status" value="1"/>
</dbReference>
<organism evidence="5 6">
    <name type="scientific">Candidatus Ordinivivax streblomastigis</name>
    <dbReference type="NCBI Taxonomy" id="2540710"/>
    <lineage>
        <taxon>Bacteria</taxon>
        <taxon>Pseudomonadati</taxon>
        <taxon>Bacteroidota</taxon>
        <taxon>Bacteroidia</taxon>
        <taxon>Bacteroidales</taxon>
        <taxon>Candidatus Ordinivivax</taxon>
    </lineage>
</organism>
<dbReference type="PANTHER" id="PTHR43280:SF32">
    <property type="entry name" value="TRANSCRIPTIONAL REGULATORY PROTEIN"/>
    <property type="match status" value="1"/>
</dbReference>
<evidence type="ECO:0000313" key="6">
    <source>
        <dbReference type="Proteomes" id="UP000324575"/>
    </source>
</evidence>
<dbReference type="PANTHER" id="PTHR43280">
    <property type="entry name" value="ARAC-FAMILY TRANSCRIPTIONAL REGULATOR"/>
    <property type="match status" value="1"/>
</dbReference>